<comment type="similarity">
    <text evidence="2">Belongs to the autoinducer-2 exporter (AI-2E) (TC 2.A.86) family.</text>
</comment>
<dbReference type="PANTHER" id="PTHR21716">
    <property type="entry name" value="TRANSMEMBRANE PROTEIN"/>
    <property type="match status" value="1"/>
</dbReference>
<sequence>MTEPAKNHPSPPPQNWLFKWWNSLNAITRLLVLVLGAPLMVLNARALSSIFGYFESLFVISLIASVIAFLLNYPVAWLEKQGAKRFVAASFVFLTALIIFTALGVTLIPLALSQAQQLVARLPDWLDSGQKQLVLLDQKAEILGWPVNFDGLIPQINSRLAAELQNLAGSTLNLALSLTVFTVVRLLDVLLTIILTFYLLLHTDDVWQSIIGWLPERFQKPFSDTLRRSFQNYFLGQLVSATCMALGLISGFLLLKVPFGLLFGLTVGVMALIPFGGSVGIVLVTFLVALRDIGMALQLLAVALVIQQIVENGIAPRVLGSVTGLNPFWVLISLLTGARIGGLLGVIVAVPSAVMIKEALGAIRSMKPLVPAPDPNQDPLYFKGQEEVRPLPPRP</sequence>
<feature type="transmembrane region" description="Helical" evidence="7">
    <location>
        <begin position="174"/>
        <end position="201"/>
    </location>
</feature>
<feature type="transmembrane region" description="Helical" evidence="7">
    <location>
        <begin position="330"/>
        <end position="356"/>
    </location>
</feature>
<evidence type="ECO:0000256" key="6">
    <source>
        <dbReference type="SAM" id="MobiDB-lite"/>
    </source>
</evidence>
<evidence type="ECO:0000256" key="4">
    <source>
        <dbReference type="ARBA" id="ARBA00022989"/>
    </source>
</evidence>
<evidence type="ECO:0000256" key="7">
    <source>
        <dbReference type="SAM" id="Phobius"/>
    </source>
</evidence>
<accession>A0ABR9VQG3</accession>
<dbReference type="Pfam" id="PF01594">
    <property type="entry name" value="AI-2E_transport"/>
    <property type="match status" value="1"/>
</dbReference>
<evidence type="ECO:0000313" key="9">
    <source>
        <dbReference type="Proteomes" id="UP000658720"/>
    </source>
</evidence>
<dbReference type="PRINTS" id="PR01414">
    <property type="entry name" value="CCMBBIOGNSIS"/>
</dbReference>
<evidence type="ECO:0000256" key="5">
    <source>
        <dbReference type="ARBA" id="ARBA00023136"/>
    </source>
</evidence>
<comment type="subcellular location">
    <subcellularLocation>
        <location evidence="1">Membrane</location>
        <topology evidence="1">Multi-pass membrane protein</topology>
    </subcellularLocation>
</comment>
<keyword evidence="9" id="KW-1185">Reference proteome</keyword>
<feature type="transmembrane region" description="Helical" evidence="7">
    <location>
        <begin position="50"/>
        <end position="74"/>
    </location>
</feature>
<gene>
    <name evidence="8" type="ORF">IQ217_06835</name>
</gene>
<evidence type="ECO:0000256" key="3">
    <source>
        <dbReference type="ARBA" id="ARBA00022692"/>
    </source>
</evidence>
<name>A0ABR9VQG3_9SYNC</name>
<keyword evidence="3 7" id="KW-0812">Transmembrane</keyword>
<evidence type="ECO:0000256" key="2">
    <source>
        <dbReference type="ARBA" id="ARBA00009773"/>
    </source>
</evidence>
<feature type="transmembrane region" description="Helical" evidence="7">
    <location>
        <begin position="233"/>
        <end position="255"/>
    </location>
</feature>
<proteinExistence type="inferred from homology"/>
<feature type="region of interest" description="Disordered" evidence="6">
    <location>
        <begin position="374"/>
        <end position="395"/>
    </location>
</feature>
<feature type="transmembrane region" description="Helical" evidence="7">
    <location>
        <begin position="26"/>
        <end position="44"/>
    </location>
</feature>
<evidence type="ECO:0000313" key="8">
    <source>
        <dbReference type="EMBL" id="MBE9253572.1"/>
    </source>
</evidence>
<dbReference type="EMBL" id="JADEVV010000014">
    <property type="protein sequence ID" value="MBE9253572.1"/>
    <property type="molecule type" value="Genomic_DNA"/>
</dbReference>
<keyword evidence="5 7" id="KW-0472">Membrane</keyword>
<reference evidence="8 9" key="1">
    <citation type="submission" date="2020-10" db="EMBL/GenBank/DDBJ databases">
        <authorList>
            <person name="Castelo-Branco R."/>
            <person name="Eusebio N."/>
            <person name="Adriana R."/>
            <person name="Vieira A."/>
            <person name="Brugerolle De Fraissinette N."/>
            <person name="Rezende De Castro R."/>
            <person name="Schneider M.P."/>
            <person name="Vasconcelos V."/>
            <person name="Leao P.N."/>
        </authorList>
    </citation>
    <scope>NUCLEOTIDE SEQUENCE [LARGE SCALE GENOMIC DNA]</scope>
    <source>
        <strain evidence="8 9">LEGE 00031</strain>
    </source>
</reference>
<comment type="caution">
    <text evidence="8">The sequence shown here is derived from an EMBL/GenBank/DDBJ whole genome shotgun (WGS) entry which is preliminary data.</text>
</comment>
<evidence type="ECO:0000256" key="1">
    <source>
        <dbReference type="ARBA" id="ARBA00004141"/>
    </source>
</evidence>
<dbReference type="RefSeq" id="WP_194019372.1">
    <property type="nucleotide sequence ID" value="NZ_JADEVV010000014.1"/>
</dbReference>
<dbReference type="InterPro" id="IPR002549">
    <property type="entry name" value="AI-2E-like"/>
</dbReference>
<dbReference type="PANTHER" id="PTHR21716:SF66">
    <property type="entry name" value="TRANSPORT PROTEIN SLL0063-RELATED"/>
    <property type="match status" value="1"/>
</dbReference>
<feature type="transmembrane region" description="Helical" evidence="7">
    <location>
        <begin position="261"/>
        <end position="286"/>
    </location>
</feature>
<organism evidence="8 9">
    <name type="scientific">Synechocystis salina LEGE 00031</name>
    <dbReference type="NCBI Taxonomy" id="1828736"/>
    <lineage>
        <taxon>Bacteria</taxon>
        <taxon>Bacillati</taxon>
        <taxon>Cyanobacteriota</taxon>
        <taxon>Cyanophyceae</taxon>
        <taxon>Synechococcales</taxon>
        <taxon>Merismopediaceae</taxon>
        <taxon>Synechocystis</taxon>
    </lineage>
</organism>
<feature type="transmembrane region" description="Helical" evidence="7">
    <location>
        <begin position="86"/>
        <end position="112"/>
    </location>
</feature>
<dbReference type="Proteomes" id="UP000658720">
    <property type="component" value="Unassembled WGS sequence"/>
</dbReference>
<keyword evidence="4 7" id="KW-1133">Transmembrane helix</keyword>
<protein>
    <submittedName>
        <fullName evidence="8">AI-2E family transporter</fullName>
    </submittedName>
</protein>
<feature type="transmembrane region" description="Helical" evidence="7">
    <location>
        <begin position="293"/>
        <end position="310"/>
    </location>
</feature>